<keyword evidence="2" id="KW-1185">Reference proteome</keyword>
<dbReference type="AlphaFoldDB" id="A0A5N6UYX7"/>
<evidence type="ECO:0000313" key="1">
    <source>
        <dbReference type="EMBL" id="KAE8163817.1"/>
    </source>
</evidence>
<dbReference type="EMBL" id="ML738614">
    <property type="protein sequence ID" value="KAE8163817.1"/>
    <property type="molecule type" value="Genomic_DNA"/>
</dbReference>
<accession>A0A5N6UYX7</accession>
<sequence>MEHVHTESCIAVRSFDKHSFFSSWCCAIHAANAGRVLHSFDSMYIHTCILSTCVDVVVLPCLYDVLG</sequence>
<name>A0A5N6UYX7_ASPTM</name>
<gene>
    <name evidence="1" type="ORF">BDV40DRAFT_262146</name>
</gene>
<reference evidence="1 2" key="1">
    <citation type="submission" date="2019-04" db="EMBL/GenBank/DDBJ databases">
        <title>Friends and foes A comparative genomics study of 23 Aspergillus species from section Flavi.</title>
        <authorList>
            <consortium name="DOE Joint Genome Institute"/>
            <person name="Kjaerbolling I."/>
            <person name="Vesth T."/>
            <person name="Frisvad J.C."/>
            <person name="Nybo J.L."/>
            <person name="Theobald S."/>
            <person name="Kildgaard S."/>
            <person name="Isbrandt T."/>
            <person name="Kuo A."/>
            <person name="Sato A."/>
            <person name="Lyhne E.K."/>
            <person name="Kogle M.E."/>
            <person name="Wiebenga A."/>
            <person name="Kun R.S."/>
            <person name="Lubbers R.J."/>
            <person name="Makela M.R."/>
            <person name="Barry K."/>
            <person name="Chovatia M."/>
            <person name="Clum A."/>
            <person name="Daum C."/>
            <person name="Haridas S."/>
            <person name="He G."/>
            <person name="LaButti K."/>
            <person name="Lipzen A."/>
            <person name="Mondo S."/>
            <person name="Riley R."/>
            <person name="Salamov A."/>
            <person name="Simmons B.A."/>
            <person name="Magnuson J.K."/>
            <person name="Henrissat B."/>
            <person name="Mortensen U.H."/>
            <person name="Larsen T.O."/>
            <person name="Devries R.P."/>
            <person name="Grigoriev I.V."/>
            <person name="Machida M."/>
            <person name="Baker S.E."/>
            <person name="Andersen M.R."/>
        </authorList>
    </citation>
    <scope>NUCLEOTIDE SEQUENCE [LARGE SCALE GENOMIC DNA]</scope>
    <source>
        <strain evidence="1 2">CBS 117626</strain>
    </source>
</reference>
<proteinExistence type="predicted"/>
<organism evidence="1 2">
    <name type="scientific">Aspergillus tamarii</name>
    <dbReference type="NCBI Taxonomy" id="41984"/>
    <lineage>
        <taxon>Eukaryota</taxon>
        <taxon>Fungi</taxon>
        <taxon>Dikarya</taxon>
        <taxon>Ascomycota</taxon>
        <taxon>Pezizomycotina</taxon>
        <taxon>Eurotiomycetes</taxon>
        <taxon>Eurotiomycetidae</taxon>
        <taxon>Eurotiales</taxon>
        <taxon>Aspergillaceae</taxon>
        <taxon>Aspergillus</taxon>
        <taxon>Aspergillus subgen. Circumdati</taxon>
    </lineage>
</organism>
<evidence type="ECO:0000313" key="2">
    <source>
        <dbReference type="Proteomes" id="UP000326950"/>
    </source>
</evidence>
<dbReference type="Proteomes" id="UP000326950">
    <property type="component" value="Unassembled WGS sequence"/>
</dbReference>
<protein>
    <submittedName>
        <fullName evidence="1">Uncharacterized protein</fullName>
    </submittedName>
</protein>